<comment type="caution">
    <text evidence="6">The sequence shown here is derived from an EMBL/GenBank/DDBJ whole genome shotgun (WGS) entry which is preliminary data.</text>
</comment>
<dbReference type="InterPro" id="IPR010610">
    <property type="entry name" value="EryCIII-like_C"/>
</dbReference>
<feature type="domain" description="Erythromycin biosynthesis protein CIII-like N-terminal" evidence="5">
    <location>
        <begin position="23"/>
        <end position="222"/>
    </location>
</feature>
<dbReference type="CDD" id="cd03784">
    <property type="entry name" value="GT1_Gtf-like"/>
    <property type="match status" value="1"/>
</dbReference>
<reference evidence="7" key="1">
    <citation type="journal article" date="2019" name="Int. J. Syst. Evol. Microbiol.">
        <title>The Global Catalogue of Microorganisms (GCM) 10K type strain sequencing project: providing services to taxonomists for standard genome sequencing and annotation.</title>
        <authorList>
            <consortium name="The Broad Institute Genomics Platform"/>
            <consortium name="The Broad Institute Genome Sequencing Center for Infectious Disease"/>
            <person name="Wu L."/>
            <person name="Ma J."/>
        </authorList>
    </citation>
    <scope>NUCLEOTIDE SEQUENCE [LARGE SCALE GENOMIC DNA]</scope>
    <source>
        <strain evidence="7">KCTC 5701</strain>
    </source>
</reference>
<evidence type="ECO:0000313" key="7">
    <source>
        <dbReference type="Proteomes" id="UP001596065"/>
    </source>
</evidence>
<feature type="domain" description="Erythromycin biosynthesis protein CIII-like C-terminal" evidence="4">
    <location>
        <begin position="259"/>
        <end position="396"/>
    </location>
</feature>
<evidence type="ECO:0000256" key="2">
    <source>
        <dbReference type="ARBA" id="ARBA00022676"/>
    </source>
</evidence>
<dbReference type="SUPFAM" id="SSF53756">
    <property type="entry name" value="UDP-Glycosyltransferase/glycogen phosphorylase"/>
    <property type="match status" value="1"/>
</dbReference>
<evidence type="ECO:0000256" key="3">
    <source>
        <dbReference type="ARBA" id="ARBA00022679"/>
    </source>
</evidence>
<dbReference type="Proteomes" id="UP001596065">
    <property type="component" value="Unassembled WGS sequence"/>
</dbReference>
<evidence type="ECO:0000256" key="1">
    <source>
        <dbReference type="ARBA" id="ARBA00006962"/>
    </source>
</evidence>
<gene>
    <name evidence="6" type="ORF">ACFP3J_06490</name>
</gene>
<comment type="similarity">
    <text evidence="1">Belongs to the glycosyltransferase 28 family.</text>
</comment>
<proteinExistence type="inferred from homology"/>
<accession>A0ABW0WAE4</accession>
<dbReference type="InterPro" id="IPR050426">
    <property type="entry name" value="Glycosyltransferase_28"/>
</dbReference>
<dbReference type="Pfam" id="PF21036">
    <property type="entry name" value="EryCIII-like_N"/>
    <property type="match status" value="1"/>
</dbReference>
<dbReference type="PANTHER" id="PTHR48050">
    <property type="entry name" value="STEROL 3-BETA-GLUCOSYLTRANSFERASE"/>
    <property type="match status" value="1"/>
</dbReference>
<evidence type="ECO:0000259" key="5">
    <source>
        <dbReference type="Pfam" id="PF21036"/>
    </source>
</evidence>
<keyword evidence="2" id="KW-0328">Glycosyltransferase</keyword>
<keyword evidence="7" id="KW-1185">Reference proteome</keyword>
<name>A0ABW0WAE4_STRNO</name>
<evidence type="ECO:0000259" key="4">
    <source>
        <dbReference type="Pfam" id="PF06722"/>
    </source>
</evidence>
<protein>
    <submittedName>
        <fullName evidence="6">Glycosyltransferase</fullName>
    </submittedName>
</protein>
<organism evidence="6 7">
    <name type="scientific">Streptomyces nogalater</name>
    <dbReference type="NCBI Taxonomy" id="38314"/>
    <lineage>
        <taxon>Bacteria</taxon>
        <taxon>Bacillati</taxon>
        <taxon>Actinomycetota</taxon>
        <taxon>Actinomycetes</taxon>
        <taxon>Kitasatosporales</taxon>
        <taxon>Streptomycetaceae</taxon>
        <taxon>Streptomyces</taxon>
    </lineage>
</organism>
<keyword evidence="3" id="KW-0808">Transferase</keyword>
<dbReference type="InterPro" id="IPR002213">
    <property type="entry name" value="UDP_glucos_trans"/>
</dbReference>
<dbReference type="EMBL" id="JBHSOE010000007">
    <property type="protein sequence ID" value="MFC5655137.1"/>
    <property type="molecule type" value="Genomic_DNA"/>
</dbReference>
<dbReference type="RefSeq" id="WP_344348226.1">
    <property type="nucleotide sequence ID" value="NZ_BAAASM010000014.1"/>
</dbReference>
<dbReference type="PANTHER" id="PTHR48050:SF13">
    <property type="entry name" value="STEROL 3-BETA-GLUCOSYLTRANSFERASE UGT80A2"/>
    <property type="match status" value="1"/>
</dbReference>
<dbReference type="Gene3D" id="3.40.50.2000">
    <property type="entry name" value="Glycogen Phosphorylase B"/>
    <property type="match status" value="2"/>
</dbReference>
<dbReference type="InterPro" id="IPR048284">
    <property type="entry name" value="EryCIII-like_N"/>
</dbReference>
<sequence length="402" mass="42822">MRVLCTTLGSPSHGRAQLPLLRALAKAGHQVLVVTTEALAPVFRDDDVEVRAVFTQFDPVAMLGPHLGELQDGADLSLSSPVLMRLLMRALAGPGVKPHLDVLAPLARDFRPDLILRDGMDMGAVLTAEQLGVPQLPTPSGFSNIIEPAEVLPGLNDRRRELGLPERDDPLSFVAHGRVDYVPPALSFSRHLPPTLSYRQTVDVERRQVLPGWAAELPTDRPLVYAAIGTALPTMREHMGGGAGPLPVKLPEVAESLAAILEAAAELDDCTVVVSTSGVPVDTEGLPGHVHVAERVPQPLLLESVDLFVTHGGFNSVREALRTGTPLAVLPHFGDQYTNAERVAELGLGGHITDRGARGIADMCRTLLADPAPRARMRAAQLAMLTLPDVEQAVGDLEGIAG</sequence>
<dbReference type="Pfam" id="PF06722">
    <property type="entry name" value="EryCIII-like_C"/>
    <property type="match status" value="1"/>
</dbReference>
<evidence type="ECO:0000313" key="6">
    <source>
        <dbReference type="EMBL" id="MFC5655137.1"/>
    </source>
</evidence>